<feature type="transmembrane region" description="Helical" evidence="11">
    <location>
        <begin position="101"/>
        <end position="119"/>
    </location>
</feature>
<sequence>MSLYDIGRASADPAPATTQVIDLKASRRALVAGSLGNLVEWYEFAIYAYMATIIAPLFFPSTSSAASILSTFLVFALAFFLRPLGAAIFGPLTDRWGRRPVLLLIITMMALATAAIGVLPTHAAAGALAPMLLTLCRIAQGISAGGEMGGAVSLMVESAPSGKRGAYGAWSFTGTTLGYVLGGAVATILSLTLSPAALASWGWRVAFLLALPMGLVVVYIRLKVDETPHFKEVVADRETVPAARAKAPSAARRPLGYLLATAAVVVVYNAIGNTFMVGMPTFLSKSYQMSFAQSSVLALVTGLVGGLTMPFFGALSDRVGRRPVLLAGTVSVVLLSYPMYMMIGLGFGGGLVALFVAGILIGVVGGPMPAFLSERFRTRNRAAGVSLTYALTVAIFGGTAPYAITAIADATGDRLSAAYYTLGCGLISLVGLLAVSRVHRSQHQEALED</sequence>
<proteinExistence type="inferred from homology"/>
<protein>
    <recommendedName>
        <fullName evidence="10">Putative proline/betaine transporter</fullName>
    </recommendedName>
</protein>
<dbReference type="RefSeq" id="WP_010314657.1">
    <property type="nucleotide sequence ID" value="NZ_CP061007.1"/>
</dbReference>
<evidence type="ECO:0000256" key="9">
    <source>
        <dbReference type="ARBA" id="ARBA00037295"/>
    </source>
</evidence>
<feature type="transmembrane region" description="Helical" evidence="11">
    <location>
        <begin position="417"/>
        <end position="435"/>
    </location>
</feature>
<evidence type="ECO:0000256" key="10">
    <source>
        <dbReference type="ARBA" id="ARBA00039918"/>
    </source>
</evidence>
<dbReference type="GO" id="GO:0005886">
    <property type="term" value="C:plasma membrane"/>
    <property type="evidence" value="ECO:0007669"/>
    <property type="project" value="UniProtKB-SubCell"/>
</dbReference>
<comment type="subcellular location">
    <subcellularLocation>
        <location evidence="1">Cell membrane</location>
        <topology evidence="1">Multi-pass membrane protein</topology>
    </subcellularLocation>
</comment>
<evidence type="ECO:0000313" key="14">
    <source>
        <dbReference type="Proteomes" id="UP000233786"/>
    </source>
</evidence>
<keyword evidence="4" id="KW-1003">Cell membrane</keyword>
<feature type="transmembrane region" description="Helical" evidence="11">
    <location>
        <begin position="167"/>
        <end position="189"/>
    </location>
</feature>
<dbReference type="Gene3D" id="1.20.1250.20">
    <property type="entry name" value="MFS general substrate transporter like domains"/>
    <property type="match status" value="2"/>
</dbReference>
<keyword evidence="3" id="KW-0813">Transport</keyword>
<accession>A0A2N3Y0D8</accession>
<dbReference type="PANTHER" id="PTHR43528">
    <property type="entry name" value="ALPHA-KETOGLUTARATE PERMEASE"/>
    <property type="match status" value="1"/>
</dbReference>
<dbReference type="InterPro" id="IPR011701">
    <property type="entry name" value="MFS"/>
</dbReference>
<keyword evidence="7 11" id="KW-1133">Transmembrane helix</keyword>
<dbReference type="InterPro" id="IPR036259">
    <property type="entry name" value="MFS_trans_sf"/>
</dbReference>
<dbReference type="SUPFAM" id="SSF103473">
    <property type="entry name" value="MFS general substrate transporter"/>
    <property type="match status" value="1"/>
</dbReference>
<organism evidence="13 14">
    <name type="scientific">Saccharopolyspora spinosa</name>
    <dbReference type="NCBI Taxonomy" id="60894"/>
    <lineage>
        <taxon>Bacteria</taxon>
        <taxon>Bacillati</taxon>
        <taxon>Actinomycetota</taxon>
        <taxon>Actinomycetes</taxon>
        <taxon>Pseudonocardiales</taxon>
        <taxon>Pseudonocardiaceae</taxon>
        <taxon>Saccharopolyspora</taxon>
    </lineage>
</organism>
<comment type="function">
    <text evidence="9">May be a proton symporter involved in the uptake of osmolytes such as proline and glycine betaine.</text>
</comment>
<keyword evidence="14" id="KW-1185">Reference proteome</keyword>
<feature type="transmembrane region" description="Helical" evidence="11">
    <location>
        <begin position="254"/>
        <end position="271"/>
    </location>
</feature>
<dbReference type="PANTHER" id="PTHR43528:SF1">
    <property type="entry name" value="ALPHA-KETOGLUTARATE PERMEASE"/>
    <property type="match status" value="1"/>
</dbReference>
<dbReference type="InterPro" id="IPR005829">
    <property type="entry name" value="Sugar_transporter_CS"/>
</dbReference>
<dbReference type="STRING" id="994479.GCA_000194155_07161"/>
<dbReference type="Proteomes" id="UP000233786">
    <property type="component" value="Unassembled WGS sequence"/>
</dbReference>
<reference evidence="13" key="1">
    <citation type="submission" date="2017-12" db="EMBL/GenBank/DDBJ databases">
        <title>Sequencing the genomes of 1000 Actinobacteria strains.</title>
        <authorList>
            <person name="Klenk H.-P."/>
        </authorList>
    </citation>
    <scope>NUCLEOTIDE SEQUENCE [LARGE SCALE GENOMIC DNA]</scope>
    <source>
        <strain evidence="13">DSM 44228</strain>
    </source>
</reference>
<dbReference type="PROSITE" id="PS00217">
    <property type="entry name" value="SUGAR_TRANSPORT_2"/>
    <property type="match status" value="1"/>
</dbReference>
<keyword evidence="6" id="KW-0769">Symport</keyword>
<gene>
    <name evidence="13" type="ORF">A8926_4216</name>
</gene>
<evidence type="ECO:0000313" key="13">
    <source>
        <dbReference type="EMBL" id="PKW16388.1"/>
    </source>
</evidence>
<evidence type="ECO:0000256" key="11">
    <source>
        <dbReference type="SAM" id="Phobius"/>
    </source>
</evidence>
<feature type="transmembrane region" description="Helical" evidence="11">
    <location>
        <begin position="201"/>
        <end position="222"/>
    </location>
</feature>
<evidence type="ECO:0000256" key="1">
    <source>
        <dbReference type="ARBA" id="ARBA00004651"/>
    </source>
</evidence>
<dbReference type="InterPro" id="IPR020846">
    <property type="entry name" value="MFS_dom"/>
</dbReference>
<dbReference type="GO" id="GO:0015293">
    <property type="term" value="F:symporter activity"/>
    <property type="evidence" value="ECO:0007669"/>
    <property type="project" value="UniProtKB-KW"/>
</dbReference>
<dbReference type="FunFam" id="1.20.1250.20:FF:000001">
    <property type="entry name" value="Dicarboxylate MFS transporter"/>
    <property type="match status" value="1"/>
</dbReference>
<dbReference type="PROSITE" id="PS50850">
    <property type="entry name" value="MFS"/>
    <property type="match status" value="1"/>
</dbReference>
<evidence type="ECO:0000256" key="5">
    <source>
        <dbReference type="ARBA" id="ARBA00022692"/>
    </source>
</evidence>
<dbReference type="AlphaFoldDB" id="A0A2N3Y0D8"/>
<feature type="transmembrane region" description="Helical" evidence="11">
    <location>
        <begin position="65"/>
        <end position="89"/>
    </location>
</feature>
<evidence type="ECO:0000256" key="4">
    <source>
        <dbReference type="ARBA" id="ARBA00022475"/>
    </source>
</evidence>
<keyword evidence="8 11" id="KW-0472">Membrane</keyword>
<evidence type="ECO:0000256" key="7">
    <source>
        <dbReference type="ARBA" id="ARBA00022989"/>
    </source>
</evidence>
<comment type="similarity">
    <text evidence="2">Belongs to the major facilitator superfamily. Metabolite:H+ Symporter (MHS) family (TC 2.A.1.6) family.</text>
</comment>
<feature type="transmembrane region" description="Helical" evidence="11">
    <location>
        <begin position="324"/>
        <end position="343"/>
    </location>
</feature>
<feature type="transmembrane region" description="Helical" evidence="11">
    <location>
        <begin position="349"/>
        <end position="372"/>
    </location>
</feature>
<feature type="transmembrane region" description="Helical" evidence="11">
    <location>
        <begin position="384"/>
        <end position="405"/>
    </location>
</feature>
<evidence type="ECO:0000256" key="8">
    <source>
        <dbReference type="ARBA" id="ARBA00023136"/>
    </source>
</evidence>
<evidence type="ECO:0000256" key="6">
    <source>
        <dbReference type="ARBA" id="ARBA00022847"/>
    </source>
</evidence>
<evidence type="ECO:0000256" key="3">
    <source>
        <dbReference type="ARBA" id="ARBA00022448"/>
    </source>
</evidence>
<evidence type="ECO:0000256" key="2">
    <source>
        <dbReference type="ARBA" id="ARBA00008240"/>
    </source>
</evidence>
<dbReference type="InterPro" id="IPR051084">
    <property type="entry name" value="H+-coupled_symporters"/>
</dbReference>
<dbReference type="EMBL" id="PJNB01000001">
    <property type="protein sequence ID" value="PKW16388.1"/>
    <property type="molecule type" value="Genomic_DNA"/>
</dbReference>
<name>A0A2N3Y0D8_SACSN</name>
<feature type="domain" description="Major facilitator superfamily (MFS) profile" evidence="12">
    <location>
        <begin position="29"/>
        <end position="443"/>
    </location>
</feature>
<dbReference type="Pfam" id="PF07690">
    <property type="entry name" value="MFS_1"/>
    <property type="match status" value="1"/>
</dbReference>
<evidence type="ECO:0000259" key="12">
    <source>
        <dbReference type="PROSITE" id="PS50850"/>
    </source>
</evidence>
<keyword evidence="5 11" id="KW-0812">Transmembrane</keyword>
<feature type="transmembrane region" description="Helical" evidence="11">
    <location>
        <begin position="291"/>
        <end position="312"/>
    </location>
</feature>
<comment type="caution">
    <text evidence="13">The sequence shown here is derived from an EMBL/GenBank/DDBJ whole genome shotgun (WGS) entry which is preliminary data.</text>
</comment>